<dbReference type="Gene3D" id="3.40.50.300">
    <property type="entry name" value="P-loop containing nucleotide triphosphate hydrolases"/>
    <property type="match status" value="1"/>
</dbReference>
<evidence type="ECO:0000313" key="3">
    <source>
        <dbReference type="Proteomes" id="UP000235145"/>
    </source>
</evidence>
<keyword evidence="3" id="KW-1185">Reference proteome</keyword>
<gene>
    <name evidence="2" type="ORF">LSAT_V11C200057710</name>
</gene>
<dbReference type="GO" id="GO:0005524">
    <property type="term" value="F:ATP binding"/>
    <property type="evidence" value="ECO:0007669"/>
    <property type="project" value="InterPro"/>
</dbReference>
<dbReference type="AlphaFoldDB" id="A0A9R1WGQ3"/>
<dbReference type="GO" id="GO:0003676">
    <property type="term" value="F:nucleic acid binding"/>
    <property type="evidence" value="ECO:0007669"/>
    <property type="project" value="InterPro"/>
</dbReference>
<dbReference type="Pfam" id="PF00270">
    <property type="entry name" value="DEAD"/>
    <property type="match status" value="1"/>
</dbReference>
<feature type="domain" description="DEAD/DEAH-box helicase" evidence="1">
    <location>
        <begin position="52"/>
        <end position="138"/>
    </location>
</feature>
<evidence type="ECO:0000313" key="2">
    <source>
        <dbReference type="EMBL" id="KAJ0223499.1"/>
    </source>
</evidence>
<dbReference type="InterPro" id="IPR011545">
    <property type="entry name" value="DEAD/DEAH_box_helicase_dom"/>
</dbReference>
<reference evidence="2 3" key="1">
    <citation type="journal article" date="2017" name="Nat. Commun.">
        <title>Genome assembly with in vitro proximity ligation data and whole-genome triplication in lettuce.</title>
        <authorList>
            <person name="Reyes-Chin-Wo S."/>
            <person name="Wang Z."/>
            <person name="Yang X."/>
            <person name="Kozik A."/>
            <person name="Arikit S."/>
            <person name="Song C."/>
            <person name="Xia L."/>
            <person name="Froenicke L."/>
            <person name="Lavelle D.O."/>
            <person name="Truco M.J."/>
            <person name="Xia R."/>
            <person name="Zhu S."/>
            <person name="Xu C."/>
            <person name="Xu H."/>
            <person name="Xu X."/>
            <person name="Cox K."/>
            <person name="Korf I."/>
            <person name="Meyers B.C."/>
            <person name="Michelmore R.W."/>
        </authorList>
    </citation>
    <scope>NUCLEOTIDE SEQUENCE [LARGE SCALE GENOMIC DNA]</scope>
    <source>
        <strain evidence="3">cv. Salinas</strain>
        <tissue evidence="2">Seedlings</tissue>
    </source>
</reference>
<evidence type="ECO:0000259" key="1">
    <source>
        <dbReference type="Pfam" id="PF00270"/>
    </source>
</evidence>
<protein>
    <recommendedName>
        <fullName evidence="1">DEAD/DEAH-box helicase domain-containing protein</fullName>
    </recommendedName>
</protein>
<dbReference type="SUPFAM" id="SSF52540">
    <property type="entry name" value="P-loop containing nucleoside triphosphate hydrolases"/>
    <property type="match status" value="1"/>
</dbReference>
<comment type="caution">
    <text evidence="2">The sequence shown here is derived from an EMBL/GenBank/DDBJ whole genome shotgun (WGS) entry which is preliminary data.</text>
</comment>
<name>A0A9R1WGQ3_LACSA</name>
<dbReference type="EMBL" id="NBSK02000002">
    <property type="protein sequence ID" value="KAJ0223499.1"/>
    <property type="molecule type" value="Genomic_DNA"/>
</dbReference>
<dbReference type="InterPro" id="IPR027417">
    <property type="entry name" value="P-loop_NTPase"/>
</dbReference>
<sequence>MIEDSSKESMNTKRQILPNNEYSVNGRAFKEVINKDSTRQLQAKKDSIYKFFVFVLGMLSRVDPKLIAPQALCICPTRELAIQFNDVVEYGSVAEMGKHTSIISELAIPTDKANYIPISKRAHVTSQVVIGTPSTINKGITAKN</sequence>
<dbReference type="Proteomes" id="UP000235145">
    <property type="component" value="Unassembled WGS sequence"/>
</dbReference>
<organism evidence="2 3">
    <name type="scientific">Lactuca sativa</name>
    <name type="common">Garden lettuce</name>
    <dbReference type="NCBI Taxonomy" id="4236"/>
    <lineage>
        <taxon>Eukaryota</taxon>
        <taxon>Viridiplantae</taxon>
        <taxon>Streptophyta</taxon>
        <taxon>Embryophyta</taxon>
        <taxon>Tracheophyta</taxon>
        <taxon>Spermatophyta</taxon>
        <taxon>Magnoliopsida</taxon>
        <taxon>eudicotyledons</taxon>
        <taxon>Gunneridae</taxon>
        <taxon>Pentapetalae</taxon>
        <taxon>asterids</taxon>
        <taxon>campanulids</taxon>
        <taxon>Asterales</taxon>
        <taxon>Asteraceae</taxon>
        <taxon>Cichorioideae</taxon>
        <taxon>Cichorieae</taxon>
        <taxon>Lactucinae</taxon>
        <taxon>Lactuca</taxon>
    </lineage>
</organism>
<accession>A0A9R1WGQ3</accession>
<proteinExistence type="predicted"/>